<dbReference type="EMBL" id="RDQH01000331">
    <property type="protein sequence ID" value="RXH98410.1"/>
    <property type="molecule type" value="Genomic_DNA"/>
</dbReference>
<dbReference type="SFLD" id="SFLDG00358">
    <property type="entry name" value="Main_(cytGST)"/>
    <property type="match status" value="1"/>
</dbReference>
<evidence type="ECO:0000256" key="2">
    <source>
        <dbReference type="ARBA" id="ARBA00022679"/>
    </source>
</evidence>
<dbReference type="SUPFAM" id="SSF52833">
    <property type="entry name" value="Thioredoxin-like"/>
    <property type="match status" value="2"/>
</dbReference>
<dbReference type="PROSITE" id="PS50405">
    <property type="entry name" value="GST_CTER"/>
    <property type="match status" value="1"/>
</dbReference>
<keyword evidence="7" id="KW-1185">Reference proteome</keyword>
<dbReference type="EC" id="2.5.1.18" evidence="1"/>
<dbReference type="SFLD" id="SFLDS00019">
    <property type="entry name" value="Glutathione_Transferase_(cytos"/>
    <property type="match status" value="1"/>
</dbReference>
<dbReference type="STRING" id="3750.A0A498JSJ8"/>
<dbReference type="SFLD" id="SFLDG01152">
    <property type="entry name" value="Main.3:_Omega-_and_Tau-like"/>
    <property type="match status" value="1"/>
</dbReference>
<evidence type="ECO:0000256" key="1">
    <source>
        <dbReference type="ARBA" id="ARBA00012452"/>
    </source>
</evidence>
<dbReference type="GO" id="GO:0004364">
    <property type="term" value="F:glutathione transferase activity"/>
    <property type="evidence" value="ECO:0007669"/>
    <property type="project" value="UniProtKB-EC"/>
</dbReference>
<dbReference type="Pfam" id="PF02798">
    <property type="entry name" value="GST_N"/>
    <property type="match status" value="2"/>
</dbReference>
<dbReference type="SUPFAM" id="SSF47616">
    <property type="entry name" value="GST C-terminal domain-like"/>
    <property type="match status" value="1"/>
</dbReference>
<sequence length="306" mass="35528">MADEVVLLGFWSSPFGIRLRIALAEKGIVYEYKEEDIWNKSPLLLQMNPVHKKIPVLIHNGKPVSESLIALQYIDEVWNDKAPLLPSDSYLRAQARFWADFVDKKIFEFGRKLWATKGEEQNAAIKEFLDFIGVLERELGDKPFFGGDTLGFVDVTLISYYSWFLEYEKFGNFSVEAEHPEFIAWVKRCMEKESVSKSLPEQEKSLRFFVTLETLFKSDQPSMADEVVLLDFWPSPFGMRLRIALAEKGIEYEYKDEDLWNKSPLLLQMNPVLIHNGKPVSESLIALQAQARFWADYVHMKVIFTH</sequence>
<proteinExistence type="predicted"/>
<organism evidence="6 7">
    <name type="scientific">Malus domestica</name>
    <name type="common">Apple</name>
    <name type="synonym">Pyrus malus</name>
    <dbReference type="NCBI Taxonomy" id="3750"/>
    <lineage>
        <taxon>Eukaryota</taxon>
        <taxon>Viridiplantae</taxon>
        <taxon>Streptophyta</taxon>
        <taxon>Embryophyta</taxon>
        <taxon>Tracheophyta</taxon>
        <taxon>Spermatophyta</taxon>
        <taxon>Magnoliopsida</taxon>
        <taxon>eudicotyledons</taxon>
        <taxon>Gunneridae</taxon>
        <taxon>Pentapetalae</taxon>
        <taxon>rosids</taxon>
        <taxon>fabids</taxon>
        <taxon>Rosales</taxon>
        <taxon>Rosaceae</taxon>
        <taxon>Amygdaloideae</taxon>
        <taxon>Maleae</taxon>
        <taxon>Malus</taxon>
    </lineage>
</organism>
<dbReference type="PANTHER" id="PTHR11260">
    <property type="entry name" value="GLUTATHIONE S-TRANSFERASE, GST, SUPERFAMILY, GST DOMAIN CONTAINING"/>
    <property type="match status" value="1"/>
</dbReference>
<dbReference type="CDD" id="cd03058">
    <property type="entry name" value="GST_N_Tau"/>
    <property type="match status" value="1"/>
</dbReference>
<dbReference type="PANTHER" id="PTHR11260:SF781">
    <property type="entry name" value="GLUTATHIONE S-TRANSFERASE U19"/>
    <property type="match status" value="1"/>
</dbReference>
<dbReference type="CDD" id="cd03185">
    <property type="entry name" value="GST_C_Tau"/>
    <property type="match status" value="1"/>
</dbReference>
<dbReference type="InterPro" id="IPR004045">
    <property type="entry name" value="Glutathione_S-Trfase_N"/>
</dbReference>
<reference evidence="6 7" key="1">
    <citation type="submission" date="2018-10" db="EMBL/GenBank/DDBJ databases">
        <title>A high-quality apple genome assembly.</title>
        <authorList>
            <person name="Hu J."/>
        </authorList>
    </citation>
    <scope>NUCLEOTIDE SEQUENCE [LARGE SCALE GENOMIC DNA]</scope>
    <source>
        <strain evidence="7">cv. HFTH1</strain>
        <tissue evidence="6">Young leaf</tissue>
    </source>
</reference>
<dbReference type="AlphaFoldDB" id="A0A498JSJ8"/>
<evidence type="ECO:0000259" key="4">
    <source>
        <dbReference type="PROSITE" id="PS50404"/>
    </source>
</evidence>
<dbReference type="PROSITE" id="PS50404">
    <property type="entry name" value="GST_NTER"/>
    <property type="match status" value="2"/>
</dbReference>
<dbReference type="Pfam" id="PF13410">
    <property type="entry name" value="GST_C_2"/>
    <property type="match status" value="1"/>
</dbReference>
<evidence type="ECO:0000259" key="5">
    <source>
        <dbReference type="PROSITE" id="PS50405"/>
    </source>
</evidence>
<feature type="domain" description="GST C-terminal" evidence="5">
    <location>
        <begin position="88"/>
        <end position="208"/>
    </location>
</feature>
<protein>
    <recommendedName>
        <fullName evidence="1">glutathione transferase</fullName>
        <ecNumber evidence="1">2.5.1.18</ecNumber>
    </recommendedName>
</protein>
<gene>
    <name evidence="6" type="ORF">DVH24_010735</name>
</gene>
<dbReference type="InterPro" id="IPR036282">
    <property type="entry name" value="Glutathione-S-Trfase_C_sf"/>
</dbReference>
<dbReference type="Gene3D" id="3.40.30.10">
    <property type="entry name" value="Glutaredoxin"/>
    <property type="match status" value="2"/>
</dbReference>
<dbReference type="InterPro" id="IPR045074">
    <property type="entry name" value="GST_C_Tau"/>
</dbReference>
<evidence type="ECO:0000313" key="7">
    <source>
        <dbReference type="Proteomes" id="UP000290289"/>
    </source>
</evidence>
<feature type="domain" description="GST N-terminal" evidence="4">
    <location>
        <begin position="225"/>
        <end position="298"/>
    </location>
</feature>
<dbReference type="FunFam" id="1.20.1050.10:FF:000018">
    <property type="entry name" value="Glutathione S-transferase U20"/>
    <property type="match status" value="1"/>
</dbReference>
<evidence type="ECO:0000313" key="6">
    <source>
        <dbReference type="EMBL" id="RXH98410.1"/>
    </source>
</evidence>
<comment type="catalytic activity">
    <reaction evidence="3">
        <text>RX + glutathione = an S-substituted glutathione + a halide anion + H(+)</text>
        <dbReference type="Rhea" id="RHEA:16437"/>
        <dbReference type="ChEBI" id="CHEBI:15378"/>
        <dbReference type="ChEBI" id="CHEBI:16042"/>
        <dbReference type="ChEBI" id="CHEBI:17792"/>
        <dbReference type="ChEBI" id="CHEBI:57925"/>
        <dbReference type="ChEBI" id="CHEBI:90779"/>
        <dbReference type="EC" id="2.5.1.18"/>
    </reaction>
</comment>
<name>A0A498JSJ8_MALDO</name>
<dbReference type="InterPro" id="IPR045073">
    <property type="entry name" value="Omega/Tau-like"/>
</dbReference>
<dbReference type="Proteomes" id="UP000290289">
    <property type="component" value="Chromosome 5"/>
</dbReference>
<dbReference type="Gene3D" id="1.20.1050.10">
    <property type="match status" value="1"/>
</dbReference>
<feature type="domain" description="GST N-terminal" evidence="4">
    <location>
        <begin position="3"/>
        <end position="82"/>
    </location>
</feature>
<comment type="caution">
    <text evidence="6">The sequence shown here is derived from an EMBL/GenBank/DDBJ whole genome shotgun (WGS) entry which is preliminary data.</text>
</comment>
<accession>A0A498JSJ8</accession>
<evidence type="ECO:0000256" key="3">
    <source>
        <dbReference type="ARBA" id="ARBA00047960"/>
    </source>
</evidence>
<dbReference type="FunFam" id="3.40.30.10:FF:000014">
    <property type="entry name" value="Tau class glutathione S-transferase"/>
    <property type="match status" value="1"/>
</dbReference>
<dbReference type="GO" id="GO:0005737">
    <property type="term" value="C:cytoplasm"/>
    <property type="evidence" value="ECO:0007669"/>
    <property type="project" value="TreeGrafter"/>
</dbReference>
<dbReference type="InterPro" id="IPR036249">
    <property type="entry name" value="Thioredoxin-like_sf"/>
</dbReference>
<dbReference type="GO" id="GO:0006749">
    <property type="term" value="P:glutathione metabolic process"/>
    <property type="evidence" value="ECO:0007669"/>
    <property type="project" value="InterPro"/>
</dbReference>
<dbReference type="InterPro" id="IPR040079">
    <property type="entry name" value="Glutathione_S-Trfase"/>
</dbReference>
<keyword evidence="2" id="KW-0808">Transferase</keyword>
<dbReference type="InterPro" id="IPR010987">
    <property type="entry name" value="Glutathione-S-Trfase_C-like"/>
</dbReference>